<accession>M2ZKM1</accession>
<dbReference type="PATRIC" id="fig|1244869.3.peg.4235"/>
<name>M2ZKM1_9PROT</name>
<dbReference type="RefSeq" id="WP_008621805.1">
    <property type="nucleotide sequence ID" value="NZ_AONQ01000100.1"/>
</dbReference>
<dbReference type="Proteomes" id="UP000011744">
    <property type="component" value="Unassembled WGS sequence"/>
</dbReference>
<organism evidence="1 2">
    <name type="scientific">Paramagnetospirillum caucaseum</name>
    <dbReference type="NCBI Taxonomy" id="1244869"/>
    <lineage>
        <taxon>Bacteria</taxon>
        <taxon>Pseudomonadati</taxon>
        <taxon>Pseudomonadota</taxon>
        <taxon>Alphaproteobacteria</taxon>
        <taxon>Rhodospirillales</taxon>
        <taxon>Magnetospirillaceae</taxon>
        <taxon>Paramagnetospirillum</taxon>
    </lineage>
</organism>
<sequence length="75" mass="8554">MAQTLDCTCLQGLDLALKWASRRSDPDLVRCTASVAHDCLHRHDCRQRSECDSRLHQIDDWLAENGGNDAEERMN</sequence>
<keyword evidence="2" id="KW-1185">Reference proteome</keyword>
<dbReference type="EMBL" id="AONQ01000100">
    <property type="protein sequence ID" value="EME67852.1"/>
    <property type="molecule type" value="Genomic_DNA"/>
</dbReference>
<evidence type="ECO:0000313" key="1">
    <source>
        <dbReference type="EMBL" id="EME67852.1"/>
    </source>
</evidence>
<protein>
    <submittedName>
        <fullName evidence="1">Uncharacterized protein</fullName>
    </submittedName>
</protein>
<gene>
    <name evidence="1" type="ORF">H261_21451</name>
</gene>
<proteinExistence type="predicted"/>
<dbReference type="OrthoDB" id="7358723at2"/>
<reference evidence="1 2" key="1">
    <citation type="journal article" date="2014" name="Genome Announc.">
        <title>Draft Genome Sequence of Magnetospirillum sp. Strain SO-1, a Freshwater Magnetotactic Bacterium Isolated from the Ol'khovka River, Russia.</title>
        <authorList>
            <person name="Grouzdev D.S."/>
            <person name="Dziuba M.V."/>
            <person name="Sukhacheva M.S."/>
            <person name="Mardanov A.V."/>
            <person name="Beletskiy A.V."/>
            <person name="Kuznetsov B.B."/>
            <person name="Skryabin K.G."/>
        </authorList>
    </citation>
    <scope>NUCLEOTIDE SEQUENCE [LARGE SCALE GENOMIC DNA]</scope>
    <source>
        <strain evidence="1 2">SO-1</strain>
    </source>
</reference>
<dbReference type="AlphaFoldDB" id="M2ZKM1"/>
<evidence type="ECO:0000313" key="2">
    <source>
        <dbReference type="Proteomes" id="UP000011744"/>
    </source>
</evidence>
<comment type="caution">
    <text evidence="1">The sequence shown here is derived from an EMBL/GenBank/DDBJ whole genome shotgun (WGS) entry which is preliminary data.</text>
</comment>